<comment type="catalytic activity">
    <reaction evidence="8">
        <text>DNA(n) + a 2'-deoxyribonucleoside 5'-triphosphate = DNA(n+1) + diphosphate</text>
        <dbReference type="Rhea" id="RHEA:22508"/>
        <dbReference type="Rhea" id="RHEA-COMP:17339"/>
        <dbReference type="Rhea" id="RHEA-COMP:17340"/>
        <dbReference type="ChEBI" id="CHEBI:33019"/>
        <dbReference type="ChEBI" id="CHEBI:61560"/>
        <dbReference type="ChEBI" id="CHEBI:173112"/>
        <dbReference type="EC" id="2.7.7.7"/>
    </reaction>
</comment>
<dbReference type="InterPro" id="IPR043502">
    <property type="entry name" value="DNA/RNA_pol_sf"/>
</dbReference>
<dbReference type="InterPro" id="IPR004868">
    <property type="entry name" value="DNA-dir_DNA_pol_B_mt/vir"/>
</dbReference>
<dbReference type="GO" id="GO:0003677">
    <property type="term" value="F:DNA binding"/>
    <property type="evidence" value="ECO:0007669"/>
    <property type="project" value="UniProtKB-KW"/>
</dbReference>
<protein>
    <recommendedName>
        <fullName evidence="2">DNA-directed DNA polymerase</fullName>
        <ecNumber evidence="2">2.7.7.7</ecNumber>
    </recommendedName>
</protein>
<evidence type="ECO:0000256" key="7">
    <source>
        <dbReference type="ARBA" id="ARBA00023125"/>
    </source>
</evidence>
<keyword evidence="5" id="KW-0235">DNA replication</keyword>
<dbReference type="PANTHER" id="PTHR33568">
    <property type="entry name" value="DNA POLYMERASE"/>
    <property type="match status" value="1"/>
</dbReference>
<keyword evidence="6" id="KW-0239">DNA-directed DNA polymerase</keyword>
<dbReference type="Pfam" id="PF03175">
    <property type="entry name" value="DNA_pol_B_2"/>
    <property type="match status" value="2"/>
</dbReference>
<dbReference type="AlphaFoldDB" id="A0AAW0P6R4"/>
<evidence type="ECO:0000256" key="4">
    <source>
        <dbReference type="ARBA" id="ARBA00022695"/>
    </source>
</evidence>
<organism evidence="10 11">
    <name type="scientific">Mugilogobius chulae</name>
    <name type="common">yellowstripe goby</name>
    <dbReference type="NCBI Taxonomy" id="88201"/>
    <lineage>
        <taxon>Eukaryota</taxon>
        <taxon>Metazoa</taxon>
        <taxon>Chordata</taxon>
        <taxon>Craniata</taxon>
        <taxon>Vertebrata</taxon>
        <taxon>Euteleostomi</taxon>
        <taxon>Actinopterygii</taxon>
        <taxon>Neopterygii</taxon>
        <taxon>Teleostei</taxon>
        <taxon>Neoteleostei</taxon>
        <taxon>Acanthomorphata</taxon>
        <taxon>Gobiaria</taxon>
        <taxon>Gobiiformes</taxon>
        <taxon>Gobioidei</taxon>
        <taxon>Gobiidae</taxon>
        <taxon>Gobionellinae</taxon>
        <taxon>Mugilogobius</taxon>
    </lineage>
</organism>
<gene>
    <name evidence="10" type="ORF">WMY93_011530</name>
</gene>
<dbReference type="GO" id="GO:0006260">
    <property type="term" value="P:DNA replication"/>
    <property type="evidence" value="ECO:0007669"/>
    <property type="project" value="UniProtKB-KW"/>
</dbReference>
<evidence type="ECO:0000256" key="8">
    <source>
        <dbReference type="ARBA" id="ARBA00049244"/>
    </source>
</evidence>
<feature type="domain" description="DNA-directed DNA polymerase family B mitochondria/virus" evidence="9">
    <location>
        <begin position="214"/>
        <end position="359"/>
    </location>
</feature>
<keyword evidence="4" id="KW-0548">Nucleotidyltransferase</keyword>
<name>A0AAW0P6R4_9GOBI</name>
<comment type="caution">
    <text evidence="10">The sequence shown here is derived from an EMBL/GenBank/DDBJ whole genome shotgun (WGS) entry which is preliminary data.</text>
</comment>
<evidence type="ECO:0000256" key="3">
    <source>
        <dbReference type="ARBA" id="ARBA00022679"/>
    </source>
</evidence>
<dbReference type="GO" id="GO:0003887">
    <property type="term" value="F:DNA-directed DNA polymerase activity"/>
    <property type="evidence" value="ECO:0007669"/>
    <property type="project" value="UniProtKB-KW"/>
</dbReference>
<evidence type="ECO:0000259" key="9">
    <source>
        <dbReference type="Pfam" id="PF03175"/>
    </source>
</evidence>
<evidence type="ECO:0000313" key="10">
    <source>
        <dbReference type="EMBL" id="KAK7915769.1"/>
    </source>
</evidence>
<feature type="domain" description="DNA-directed DNA polymerase family B mitochondria/virus" evidence="9">
    <location>
        <begin position="18"/>
        <end position="131"/>
    </location>
</feature>
<proteinExistence type="inferred from homology"/>
<dbReference type="EMBL" id="JBBPFD010000008">
    <property type="protein sequence ID" value="KAK7915769.1"/>
    <property type="molecule type" value="Genomic_DNA"/>
</dbReference>
<evidence type="ECO:0000256" key="5">
    <source>
        <dbReference type="ARBA" id="ARBA00022705"/>
    </source>
</evidence>
<dbReference type="Proteomes" id="UP001460270">
    <property type="component" value="Unassembled WGS sequence"/>
</dbReference>
<accession>A0AAW0P6R4</accession>
<sequence>MYGADEMSPKQREEFFNWYQTVKDQEFDYDAELQAYCENDVQILAEGFTNFRDEFIKTSGCDPTDSVTIASAALSVFQTQFLKPNTIAIPCPNNYKTTNKAFSHAAIQWLEFERTSRNIPIRHAMNGGEVKVGRYFVDGYAEVGGAVIIFSFLGCFFHGCDLCFNPHERSPLAKRSFGELYADTMERIAQLQTMTDSVVHITEAFCLRYITGPNEGVGYADVTSLYPYVNAFFYYPVGHPKIIRENFDAIENYFGLICAKVYPPRKLFSPVLPFRNEDGKLIFTLCRTCAIENNQISACTHDDEGRAIQGEWTTPEVMMALNKGYVMHEIYEVWHFEEKSDTLFKDYIFTFLKQKQEASGYPPDVVDPESKRAYINDYKEKQGIVLDPRKLPTTPLKDR</sequence>
<evidence type="ECO:0000256" key="2">
    <source>
        <dbReference type="ARBA" id="ARBA00012417"/>
    </source>
</evidence>
<keyword evidence="3" id="KW-0808">Transferase</keyword>
<dbReference type="PANTHER" id="PTHR33568:SF3">
    <property type="entry name" value="DNA-DIRECTED DNA POLYMERASE"/>
    <property type="match status" value="1"/>
</dbReference>
<comment type="similarity">
    <text evidence="1">Belongs to the DNA polymerase type-B family.</text>
</comment>
<evidence type="ECO:0000256" key="1">
    <source>
        <dbReference type="ARBA" id="ARBA00005755"/>
    </source>
</evidence>
<keyword evidence="11" id="KW-1185">Reference proteome</keyword>
<evidence type="ECO:0000313" key="11">
    <source>
        <dbReference type="Proteomes" id="UP001460270"/>
    </source>
</evidence>
<dbReference type="SUPFAM" id="SSF56672">
    <property type="entry name" value="DNA/RNA polymerases"/>
    <property type="match status" value="1"/>
</dbReference>
<keyword evidence="7" id="KW-0238">DNA-binding</keyword>
<dbReference type="GO" id="GO:0000166">
    <property type="term" value="F:nucleotide binding"/>
    <property type="evidence" value="ECO:0007669"/>
    <property type="project" value="InterPro"/>
</dbReference>
<dbReference type="EC" id="2.7.7.7" evidence="2"/>
<evidence type="ECO:0000256" key="6">
    <source>
        <dbReference type="ARBA" id="ARBA00022932"/>
    </source>
</evidence>
<reference evidence="11" key="1">
    <citation type="submission" date="2024-04" db="EMBL/GenBank/DDBJ databases">
        <title>Salinicola lusitanus LLJ914,a marine bacterium isolated from the Okinawa Trough.</title>
        <authorList>
            <person name="Li J."/>
        </authorList>
    </citation>
    <scope>NUCLEOTIDE SEQUENCE [LARGE SCALE GENOMIC DNA]</scope>
</reference>